<dbReference type="Proteomes" id="UP000694251">
    <property type="component" value="Chromosome 11"/>
</dbReference>
<evidence type="ECO:0000256" key="1">
    <source>
        <dbReference type="SAM" id="MobiDB-lite"/>
    </source>
</evidence>
<dbReference type="Pfam" id="PF14111">
    <property type="entry name" value="DUF4283"/>
    <property type="match status" value="1"/>
</dbReference>
<evidence type="ECO:0000313" key="4">
    <source>
        <dbReference type="Proteomes" id="UP000694251"/>
    </source>
</evidence>
<feature type="domain" description="DUF4283" evidence="2">
    <location>
        <begin position="34"/>
        <end position="110"/>
    </location>
</feature>
<comment type="caution">
    <text evidence="3">The sequence shown here is derived from an EMBL/GenBank/DDBJ whole genome shotgun (WGS) entry which is preliminary data.</text>
</comment>
<organism evidence="3 4">
    <name type="scientific">Arabidopsis suecica</name>
    <name type="common">Swedish thale-cress</name>
    <name type="synonym">Cardaminopsis suecica</name>
    <dbReference type="NCBI Taxonomy" id="45249"/>
    <lineage>
        <taxon>Eukaryota</taxon>
        <taxon>Viridiplantae</taxon>
        <taxon>Streptophyta</taxon>
        <taxon>Embryophyta</taxon>
        <taxon>Tracheophyta</taxon>
        <taxon>Spermatophyta</taxon>
        <taxon>Magnoliopsida</taxon>
        <taxon>eudicotyledons</taxon>
        <taxon>Gunneridae</taxon>
        <taxon>Pentapetalae</taxon>
        <taxon>rosids</taxon>
        <taxon>malvids</taxon>
        <taxon>Brassicales</taxon>
        <taxon>Brassicaceae</taxon>
        <taxon>Camelineae</taxon>
        <taxon>Arabidopsis</taxon>
    </lineage>
</organism>
<dbReference type="AlphaFoldDB" id="A0A8T1ZCR1"/>
<dbReference type="InterPro" id="IPR025558">
    <property type="entry name" value="DUF4283"/>
</dbReference>
<evidence type="ECO:0000259" key="2">
    <source>
        <dbReference type="Pfam" id="PF14111"/>
    </source>
</evidence>
<keyword evidence="4" id="KW-1185">Reference proteome</keyword>
<gene>
    <name evidence="3" type="ORF">ISN44_As11g027670</name>
</gene>
<dbReference type="PANTHER" id="PTHR31286:SF162">
    <property type="entry name" value="DUF4283 DOMAIN-CONTAINING PROTEIN-RELATED"/>
    <property type="match status" value="1"/>
</dbReference>
<evidence type="ECO:0000313" key="3">
    <source>
        <dbReference type="EMBL" id="KAG7556772.1"/>
    </source>
</evidence>
<accession>A0A8T1ZCR1</accession>
<dbReference type="OrthoDB" id="1097842at2759"/>
<dbReference type="InterPro" id="IPR040256">
    <property type="entry name" value="At4g02000-like"/>
</dbReference>
<feature type="region of interest" description="Disordered" evidence="1">
    <location>
        <begin position="265"/>
        <end position="334"/>
    </location>
</feature>
<dbReference type="EMBL" id="JAEFBJ010000011">
    <property type="protein sequence ID" value="KAG7556772.1"/>
    <property type="molecule type" value="Genomic_DNA"/>
</dbReference>
<sequence>MADELWDEQQNLALGREDPELFIHDEVYAAVVASNRLSMIARPLNPRAQNLFSVVSSLPRTWGLDSRVHGRVLDGNYVQFLFQSENDLISVQRRAPWVFNNWFVAAQRWEDIPDVEFLTSMELWVQLRSIPCLMCVKALLDWWLKELGRSYCPYGIPLPTQRDVADEEPRMDRERCALRDDLHRSDLNFQSQNSEYSFPAPIATPPRVTAPPPNADELEAAMPWFRRSRGDIPQSASKIQQISTGSNYTPNLDYAVTFKLEVHTSSTEAGDASKRYEMGEPSRRFDQGESSHRYEGGDSSKRKHGAVNESARGNPKLKAKDHMIGGILKPSKKR</sequence>
<name>A0A8T1ZCR1_ARASU</name>
<feature type="compositionally biased region" description="Basic and acidic residues" evidence="1">
    <location>
        <begin position="271"/>
        <end position="300"/>
    </location>
</feature>
<reference evidence="3 4" key="1">
    <citation type="submission" date="2020-12" db="EMBL/GenBank/DDBJ databases">
        <title>Concerted genomic and epigenomic changes stabilize Arabidopsis allopolyploids.</title>
        <authorList>
            <person name="Chen Z."/>
        </authorList>
    </citation>
    <scope>NUCLEOTIDE SEQUENCE [LARGE SCALE GENOMIC DNA]</scope>
    <source>
        <strain evidence="3">As9502</strain>
        <tissue evidence="3">Leaf</tissue>
    </source>
</reference>
<dbReference type="PANTHER" id="PTHR31286">
    <property type="entry name" value="GLYCINE-RICH CELL WALL STRUCTURAL PROTEIN 1.8-LIKE"/>
    <property type="match status" value="1"/>
</dbReference>
<protein>
    <recommendedName>
        <fullName evidence="2">DUF4283 domain-containing protein</fullName>
    </recommendedName>
</protein>
<proteinExistence type="predicted"/>